<evidence type="ECO:0000259" key="7">
    <source>
        <dbReference type="PROSITE" id="PS50988"/>
    </source>
</evidence>
<proteinExistence type="inferred from homology"/>
<dbReference type="Pfam" id="PF05731">
    <property type="entry name" value="TROVE"/>
    <property type="match status" value="1"/>
</dbReference>
<evidence type="ECO:0000313" key="9">
    <source>
        <dbReference type="RefSeq" id="XP_011632539.1"/>
    </source>
</evidence>
<dbReference type="GO" id="GO:1990904">
    <property type="term" value="C:ribonucleoprotein complex"/>
    <property type="evidence" value="ECO:0007669"/>
    <property type="project" value="UniProtKB-KW"/>
</dbReference>
<dbReference type="PROSITE" id="PS50988">
    <property type="entry name" value="TROVE"/>
    <property type="match status" value="1"/>
</dbReference>
<organism evidence="8 10">
    <name type="scientific">Pogonomyrmex barbatus</name>
    <name type="common">red harvester ant</name>
    <dbReference type="NCBI Taxonomy" id="144034"/>
    <lineage>
        <taxon>Eukaryota</taxon>
        <taxon>Metazoa</taxon>
        <taxon>Ecdysozoa</taxon>
        <taxon>Arthropoda</taxon>
        <taxon>Hexapoda</taxon>
        <taxon>Insecta</taxon>
        <taxon>Pterygota</taxon>
        <taxon>Neoptera</taxon>
        <taxon>Endopterygota</taxon>
        <taxon>Hymenoptera</taxon>
        <taxon>Apocrita</taxon>
        <taxon>Aculeata</taxon>
        <taxon>Formicoidea</taxon>
        <taxon>Formicidae</taxon>
        <taxon>Myrmicinae</taxon>
        <taxon>Pogonomyrmex</taxon>
    </lineage>
</organism>
<dbReference type="PANTHER" id="PTHR14202">
    <property type="entry name" value="60 KDA RIBONUCLEOPROTEIN SSA/RO"/>
    <property type="match status" value="1"/>
</dbReference>
<evidence type="ECO:0000256" key="1">
    <source>
        <dbReference type="ARBA" id="ARBA00004496"/>
    </source>
</evidence>
<name>A0A6I9WL89_9HYME</name>
<dbReference type="AlphaFoldDB" id="A0A6I9WL89"/>
<dbReference type="InterPro" id="IPR037214">
    <property type="entry name" value="TROVE_dom_sf"/>
</dbReference>
<dbReference type="InterPro" id="IPR008858">
    <property type="entry name" value="TROVE_dom"/>
</dbReference>
<dbReference type="Pfam" id="PF25045">
    <property type="entry name" value="vWA_Ro60"/>
    <property type="match status" value="1"/>
</dbReference>
<keyword evidence="5" id="KW-0694">RNA-binding</keyword>
<dbReference type="Proteomes" id="UP000504615">
    <property type="component" value="Unplaced"/>
</dbReference>
<evidence type="ECO:0000256" key="2">
    <source>
        <dbReference type="ARBA" id="ARBA00007814"/>
    </source>
</evidence>
<dbReference type="RefSeq" id="XP_011632539.1">
    <property type="nucleotide sequence ID" value="XM_011634237.2"/>
</dbReference>
<dbReference type="Gene3D" id="3.40.50.410">
    <property type="entry name" value="von Willebrand factor, type A domain"/>
    <property type="match status" value="1"/>
</dbReference>
<keyword evidence="8" id="KW-1185">Reference proteome</keyword>
<dbReference type="InterPro" id="IPR056800">
    <property type="entry name" value="vWA_Ro60"/>
</dbReference>
<evidence type="ECO:0000256" key="5">
    <source>
        <dbReference type="ARBA" id="ARBA00022884"/>
    </source>
</evidence>
<dbReference type="RefSeq" id="XP_011632540.1">
    <property type="nucleotide sequence ID" value="XM_011634238.2"/>
</dbReference>
<dbReference type="OrthoDB" id="6098064at2759"/>
<dbReference type="PANTHER" id="PTHR14202:SF0">
    <property type="entry name" value="RNA-BINDING PROTEIN RO60"/>
    <property type="match status" value="1"/>
</dbReference>
<dbReference type="GO" id="GO:0046872">
    <property type="term" value="F:metal ion binding"/>
    <property type="evidence" value="ECO:0007669"/>
    <property type="project" value="UniProtKB-KW"/>
</dbReference>
<keyword evidence="4" id="KW-0479">Metal-binding</keyword>
<accession>A0A6I9WL89</accession>
<protein>
    <submittedName>
        <fullName evidence="9 10">60 kDa SS-A/Ro ribonucleoprotein-like</fullName>
    </submittedName>
</protein>
<comment type="similarity">
    <text evidence="2">Belongs to the Ro 60 kDa family.</text>
</comment>
<evidence type="ECO:0000256" key="3">
    <source>
        <dbReference type="ARBA" id="ARBA00022490"/>
    </source>
</evidence>
<dbReference type="InterPro" id="IPR040322">
    <property type="entry name" value="TROVE2"/>
</dbReference>
<evidence type="ECO:0000313" key="10">
    <source>
        <dbReference type="RefSeq" id="XP_011632540.1"/>
    </source>
</evidence>
<comment type="subcellular location">
    <subcellularLocation>
        <location evidence="1">Cytoplasm</location>
    </subcellularLocation>
</comment>
<evidence type="ECO:0000256" key="4">
    <source>
        <dbReference type="ARBA" id="ARBA00022723"/>
    </source>
</evidence>
<dbReference type="GO" id="GO:0003723">
    <property type="term" value="F:RNA binding"/>
    <property type="evidence" value="ECO:0007669"/>
    <property type="project" value="UniProtKB-KW"/>
</dbReference>
<feature type="domain" description="TROVE" evidence="7">
    <location>
        <begin position="1"/>
        <end position="376"/>
    </location>
</feature>
<dbReference type="SUPFAM" id="SSF140864">
    <property type="entry name" value="TROVE domain-like"/>
    <property type="match status" value="1"/>
</dbReference>
<dbReference type="GeneID" id="105424149"/>
<sequence>MATVGNCNDPELRLLRYLYIGKEYPNYQPGYWFAHDYFIVRNVRSIEELAEEKEKELVPLELITKAFEGKLITHPEALVFALAVCCRQNKSEVLRQAAYKSVKTICASTPNFILFVKFASKLCRENELNFVTQGWGQGLRKAINNWYLSKEPLDFVKCVMRYRSRYGWKHKDILKLAHPLGNSPASKIILKYIIHGMEKTKAELEENHLTEDSDIKLILKYIENVESFKHCEDECQAASMLEMYELSLDHVPGHLLRSKEIWNSLISSMDVIMLLNNLQRIHNLGFLVSDEPAVEKVKDQLTNEENIMCSEVHPALVFITLKNYQCSGKSLTYEKRKVRELAKKTLPPPYKPNDKIIDALNTAFLLSFKNVQSTNLRYLVTISTHKNMEGRTWQNGNMTGIETASLIIMLLLRSEENVDVVTFENNEIIKLEVNKTNSFEDILKVLKAIPLERTINMNKPILWAKKQSEKYDVLINVIDQIYPKYIECQENLISYKTELKIPHARLITCALCCSSPYRKFYDRYFLTINGFDATVPKVIQAFVQGLF</sequence>
<dbReference type="GO" id="GO:0005737">
    <property type="term" value="C:cytoplasm"/>
    <property type="evidence" value="ECO:0007669"/>
    <property type="project" value="UniProtKB-SubCell"/>
</dbReference>
<reference evidence="9 10" key="1">
    <citation type="submission" date="2025-04" db="UniProtKB">
        <authorList>
            <consortium name="RefSeq"/>
        </authorList>
    </citation>
    <scope>IDENTIFICATION</scope>
</reference>
<evidence type="ECO:0000256" key="6">
    <source>
        <dbReference type="ARBA" id="ARBA00023274"/>
    </source>
</evidence>
<dbReference type="InterPro" id="IPR036465">
    <property type="entry name" value="vWFA_dom_sf"/>
</dbReference>
<evidence type="ECO:0000313" key="8">
    <source>
        <dbReference type="Proteomes" id="UP000504615"/>
    </source>
</evidence>
<dbReference type="SUPFAM" id="SSF53300">
    <property type="entry name" value="vWA-like"/>
    <property type="match status" value="1"/>
</dbReference>
<keyword evidence="3" id="KW-0963">Cytoplasm</keyword>
<gene>
    <name evidence="9 10" type="primary">LOC105424149</name>
</gene>
<keyword evidence="6" id="KW-0687">Ribonucleoprotein</keyword>